<reference evidence="1 2" key="1">
    <citation type="submission" date="2021-07" db="EMBL/GenBank/DDBJ databases">
        <title>Sphingomonas sp.</title>
        <authorList>
            <person name="Feng G."/>
            <person name="Li J."/>
            <person name="Pan M."/>
        </authorList>
    </citation>
    <scope>NUCLEOTIDE SEQUENCE [LARGE SCALE GENOMIC DNA]</scope>
    <source>
        <strain evidence="1 2">RRHST34</strain>
    </source>
</reference>
<accession>A0ABS7BJY4</accession>
<evidence type="ECO:0008006" key="3">
    <source>
        <dbReference type="Google" id="ProtNLM"/>
    </source>
</evidence>
<sequence length="114" mass="12657">MLLQGSPLAPPTDWSALQQVPLLRRWEPGEQVTAFVHDEVRAGRCATPDTRRITVDLVVFLGAEGQVRRIVPRAIDCPTVEQYASGLTLRAMRGNVADVPAAGWYRSSITFEWP</sequence>
<dbReference type="EMBL" id="JAHXZN010000001">
    <property type="protein sequence ID" value="MBW6529870.1"/>
    <property type="molecule type" value="Genomic_DNA"/>
</dbReference>
<organism evidence="1 2">
    <name type="scientific">Sphingomonas citri</name>
    <dbReference type="NCBI Taxonomy" id="2862499"/>
    <lineage>
        <taxon>Bacteria</taxon>
        <taxon>Pseudomonadati</taxon>
        <taxon>Pseudomonadota</taxon>
        <taxon>Alphaproteobacteria</taxon>
        <taxon>Sphingomonadales</taxon>
        <taxon>Sphingomonadaceae</taxon>
        <taxon>Sphingomonas</taxon>
    </lineage>
</organism>
<evidence type="ECO:0000313" key="2">
    <source>
        <dbReference type="Proteomes" id="UP000759103"/>
    </source>
</evidence>
<evidence type="ECO:0000313" key="1">
    <source>
        <dbReference type="EMBL" id="MBW6529870.1"/>
    </source>
</evidence>
<gene>
    <name evidence="1" type="ORF">KZ820_03910</name>
</gene>
<keyword evidence="2" id="KW-1185">Reference proteome</keyword>
<proteinExistence type="predicted"/>
<dbReference type="Proteomes" id="UP000759103">
    <property type="component" value="Unassembled WGS sequence"/>
</dbReference>
<protein>
    <recommendedName>
        <fullName evidence="3">TonB C-terminal domain-containing protein</fullName>
    </recommendedName>
</protein>
<name>A0ABS7BJY4_9SPHN</name>
<comment type="caution">
    <text evidence="1">The sequence shown here is derived from an EMBL/GenBank/DDBJ whole genome shotgun (WGS) entry which is preliminary data.</text>
</comment>